<gene>
    <name evidence="1" type="ORF">MTBPR1_30244</name>
</gene>
<keyword evidence="2" id="KW-1185">Reference proteome</keyword>
<name>A0A1C3RI45_9PROT</name>
<dbReference type="Proteomes" id="UP000231658">
    <property type="component" value="Unassembled WGS sequence"/>
</dbReference>
<evidence type="ECO:0000313" key="2">
    <source>
        <dbReference type="Proteomes" id="UP000231658"/>
    </source>
</evidence>
<dbReference type="AlphaFoldDB" id="A0A1C3RI45"/>
<sequence>MPARVSPCVKGLEPWHVVQEGVSAFPKPNFVSNNTLPLCASKP</sequence>
<evidence type="ECO:0000313" key="1">
    <source>
        <dbReference type="EMBL" id="SCA56874.1"/>
    </source>
</evidence>
<reference evidence="1 2" key="1">
    <citation type="submission" date="2016-07" db="EMBL/GenBank/DDBJ databases">
        <authorList>
            <person name="Lefevre C.T."/>
        </authorList>
    </citation>
    <scope>NUCLEOTIDE SEQUENCE [LARGE SCALE GENOMIC DNA]</scope>
    <source>
        <strain evidence="1">PR1</strain>
    </source>
</reference>
<organism evidence="1 2">
    <name type="scientific">Candidatus Terasakiella magnetica</name>
    <dbReference type="NCBI Taxonomy" id="1867952"/>
    <lineage>
        <taxon>Bacteria</taxon>
        <taxon>Pseudomonadati</taxon>
        <taxon>Pseudomonadota</taxon>
        <taxon>Alphaproteobacteria</taxon>
        <taxon>Rhodospirillales</taxon>
        <taxon>Terasakiellaceae</taxon>
        <taxon>Terasakiella</taxon>
    </lineage>
</organism>
<accession>A0A1C3RI45</accession>
<dbReference type="EMBL" id="FLYE01000023">
    <property type="protein sequence ID" value="SCA56874.1"/>
    <property type="molecule type" value="Genomic_DNA"/>
</dbReference>
<proteinExistence type="predicted"/>
<protein>
    <submittedName>
        <fullName evidence="1">Uncharacterized protein</fullName>
    </submittedName>
</protein>